<dbReference type="InterPro" id="IPR050902">
    <property type="entry name" value="ABC_Transporter_SBP"/>
</dbReference>
<dbReference type="NCBIfam" id="NF038402">
    <property type="entry name" value="TroA_like"/>
    <property type="match status" value="1"/>
</dbReference>
<dbReference type="InterPro" id="IPR054828">
    <property type="entry name" value="Vit_B12_bind_prot"/>
</dbReference>
<accession>A0A0L0WFE3</accession>
<gene>
    <name evidence="6" type="ORF">CLPU_1c03050</name>
</gene>
<dbReference type="OrthoDB" id="9816357at2"/>
<dbReference type="Pfam" id="PF01497">
    <property type="entry name" value="Peripla_BP_2"/>
    <property type="match status" value="1"/>
</dbReference>
<dbReference type="PROSITE" id="PS51257">
    <property type="entry name" value="PROKAR_LIPOPROTEIN"/>
    <property type="match status" value="1"/>
</dbReference>
<dbReference type="STRING" id="1503.CLPU_1c03050"/>
<evidence type="ECO:0000256" key="3">
    <source>
        <dbReference type="SAM" id="Coils"/>
    </source>
</evidence>
<comment type="caution">
    <text evidence="6">The sequence shown here is derived from an EMBL/GenBank/DDBJ whole genome shotgun (WGS) entry which is preliminary data.</text>
</comment>
<feature type="chain" id="PRO_5038596817" evidence="4">
    <location>
        <begin position="25"/>
        <end position="317"/>
    </location>
</feature>
<keyword evidence="2 4" id="KW-0732">Signal</keyword>
<organism evidence="6 7">
    <name type="scientific">Gottschalkia purinilytica</name>
    <name type="common">Clostridium purinilyticum</name>
    <dbReference type="NCBI Taxonomy" id="1503"/>
    <lineage>
        <taxon>Bacteria</taxon>
        <taxon>Bacillati</taxon>
        <taxon>Bacillota</taxon>
        <taxon>Tissierellia</taxon>
        <taxon>Tissierellales</taxon>
        <taxon>Gottschalkiaceae</taxon>
        <taxon>Gottschalkia</taxon>
    </lineage>
</organism>
<name>A0A0L0WFE3_GOTPU</name>
<evidence type="ECO:0000259" key="5">
    <source>
        <dbReference type="PROSITE" id="PS50983"/>
    </source>
</evidence>
<dbReference type="CDD" id="cd01144">
    <property type="entry name" value="BtuF"/>
    <property type="match status" value="1"/>
</dbReference>
<dbReference type="PROSITE" id="PS50983">
    <property type="entry name" value="FE_B12_PBP"/>
    <property type="match status" value="1"/>
</dbReference>
<dbReference type="PANTHER" id="PTHR30535">
    <property type="entry name" value="VITAMIN B12-BINDING PROTEIN"/>
    <property type="match status" value="1"/>
</dbReference>
<dbReference type="RefSeq" id="WP_050353863.1">
    <property type="nucleotide sequence ID" value="NZ_LGSS01000001.1"/>
</dbReference>
<feature type="signal peptide" evidence="4">
    <location>
        <begin position="1"/>
        <end position="24"/>
    </location>
</feature>
<dbReference type="Gene3D" id="3.40.50.1980">
    <property type="entry name" value="Nitrogenase molybdenum iron protein domain"/>
    <property type="match status" value="2"/>
</dbReference>
<reference evidence="7" key="1">
    <citation type="submission" date="2015-07" db="EMBL/GenBank/DDBJ databases">
        <title>Draft genome sequence of the purine-degrading Gottschalkia purinilyticum DSM 1384 (formerly Clostridium purinilyticum).</title>
        <authorList>
            <person name="Poehlein A."/>
            <person name="Schiel-Bengelsdorf B."/>
            <person name="Bengelsdorf F.R."/>
            <person name="Daniel R."/>
            <person name="Duerre P."/>
        </authorList>
    </citation>
    <scope>NUCLEOTIDE SEQUENCE [LARGE SCALE GENOMIC DNA]</scope>
    <source>
        <strain evidence="7">DSM 1384</strain>
    </source>
</reference>
<feature type="domain" description="Fe/B12 periplasmic-binding" evidence="5">
    <location>
        <begin position="67"/>
        <end position="315"/>
    </location>
</feature>
<proteinExistence type="inferred from homology"/>
<evidence type="ECO:0000256" key="2">
    <source>
        <dbReference type="ARBA" id="ARBA00022729"/>
    </source>
</evidence>
<evidence type="ECO:0000313" key="7">
    <source>
        <dbReference type="Proteomes" id="UP000037267"/>
    </source>
</evidence>
<feature type="coiled-coil region" evidence="3">
    <location>
        <begin position="168"/>
        <end position="199"/>
    </location>
</feature>
<comment type="similarity">
    <text evidence="1">Belongs to the bacterial solute-binding protein 8 family.</text>
</comment>
<dbReference type="InterPro" id="IPR002491">
    <property type="entry name" value="ABC_transptr_periplasmic_BD"/>
</dbReference>
<dbReference type="AlphaFoldDB" id="A0A0L0WFE3"/>
<evidence type="ECO:0000256" key="1">
    <source>
        <dbReference type="ARBA" id="ARBA00008814"/>
    </source>
</evidence>
<evidence type="ECO:0000313" key="6">
    <source>
        <dbReference type="EMBL" id="KNF10140.1"/>
    </source>
</evidence>
<keyword evidence="7" id="KW-1185">Reference proteome</keyword>
<keyword evidence="3" id="KW-0175">Coiled coil</keyword>
<dbReference type="SUPFAM" id="SSF53807">
    <property type="entry name" value="Helical backbone' metal receptor"/>
    <property type="match status" value="1"/>
</dbReference>
<dbReference type="Proteomes" id="UP000037267">
    <property type="component" value="Unassembled WGS sequence"/>
</dbReference>
<dbReference type="PANTHER" id="PTHR30535:SF34">
    <property type="entry name" value="MOLYBDATE-BINDING PROTEIN MOLA"/>
    <property type="match status" value="1"/>
</dbReference>
<dbReference type="GO" id="GO:0071281">
    <property type="term" value="P:cellular response to iron ion"/>
    <property type="evidence" value="ECO:0007669"/>
    <property type="project" value="TreeGrafter"/>
</dbReference>
<evidence type="ECO:0000256" key="4">
    <source>
        <dbReference type="SAM" id="SignalP"/>
    </source>
</evidence>
<sequence length="317" mass="35266">MKNNFKRISILFLILLMVSSLLIACSNNNTNNQEENAGKTEASKGNYPVKIKDDFGNKVSIDKEPQRIVSIAPNHTEILFSLGLDDKIVGVTDYCDYPEEAKSKQKIGGFQDPNIEKIIELNPDLVIQTGIVGEDTYKKLKEAGIAVLTLDPKSIQDVNKTLERVGIATNTKSQAKKIINNINKQKDEVVNKVKNIKNKPKVFYEVWHEPLTTAGIGSFVDEFITLAGGENIGRDAKGEYPQYSVEKLIEKNPDVYILTNHGRSENDLKSVAQLKSISAIKNNKVYVLDDNLVSRAGPRITEGLKLVAESLHPELFK</sequence>
<dbReference type="EMBL" id="LGSS01000001">
    <property type="protein sequence ID" value="KNF10140.1"/>
    <property type="molecule type" value="Genomic_DNA"/>
</dbReference>
<protein>
    <submittedName>
        <fullName evidence="6">Putative iron (III) dicitrate transport substrate binding protein</fullName>
    </submittedName>
</protein>